<accession>A0A8K0L1L7</accession>
<name>A0A8K0L1L7_9PEZI</name>
<dbReference type="AlphaFoldDB" id="A0A8K0L1L7"/>
<dbReference type="PANTHER" id="PTHR24171">
    <property type="entry name" value="ANKYRIN REPEAT DOMAIN-CONTAINING PROTEIN 39-RELATED"/>
    <property type="match status" value="1"/>
</dbReference>
<dbReference type="PROSITE" id="PS50297">
    <property type="entry name" value="ANK_REP_REGION"/>
    <property type="match status" value="1"/>
</dbReference>
<dbReference type="Pfam" id="PF12796">
    <property type="entry name" value="Ank_2"/>
    <property type="match status" value="1"/>
</dbReference>
<evidence type="ECO:0000256" key="1">
    <source>
        <dbReference type="ARBA" id="ARBA00022737"/>
    </source>
</evidence>
<dbReference type="Proteomes" id="UP000809789">
    <property type="component" value="Unassembled WGS sequence"/>
</dbReference>
<keyword evidence="1" id="KW-0677">Repeat</keyword>
<comment type="caution">
    <text evidence="4">The sequence shown here is derived from an EMBL/GenBank/DDBJ whole genome shotgun (WGS) entry which is preliminary data.</text>
</comment>
<keyword evidence="2 3" id="KW-0040">ANK repeat</keyword>
<evidence type="ECO:0000256" key="3">
    <source>
        <dbReference type="PROSITE-ProRule" id="PRU00023"/>
    </source>
</evidence>
<dbReference type="OrthoDB" id="5337793at2759"/>
<dbReference type="Gene3D" id="1.25.40.20">
    <property type="entry name" value="Ankyrin repeat-containing domain"/>
    <property type="match status" value="1"/>
</dbReference>
<dbReference type="SUPFAM" id="SSF48403">
    <property type="entry name" value="Ankyrin repeat"/>
    <property type="match status" value="1"/>
</dbReference>
<dbReference type="SMART" id="SM00248">
    <property type="entry name" value="ANK"/>
    <property type="match status" value="2"/>
</dbReference>
<organism evidence="4 5">
    <name type="scientific">Elsinoe batatas</name>
    <dbReference type="NCBI Taxonomy" id="2601811"/>
    <lineage>
        <taxon>Eukaryota</taxon>
        <taxon>Fungi</taxon>
        <taxon>Dikarya</taxon>
        <taxon>Ascomycota</taxon>
        <taxon>Pezizomycotina</taxon>
        <taxon>Dothideomycetes</taxon>
        <taxon>Dothideomycetidae</taxon>
        <taxon>Myriangiales</taxon>
        <taxon>Elsinoaceae</taxon>
        <taxon>Elsinoe</taxon>
    </lineage>
</organism>
<keyword evidence="5" id="KW-1185">Reference proteome</keyword>
<feature type="repeat" description="ANK" evidence="3">
    <location>
        <begin position="187"/>
        <end position="219"/>
    </location>
</feature>
<evidence type="ECO:0000313" key="4">
    <source>
        <dbReference type="EMBL" id="KAG8628211.1"/>
    </source>
</evidence>
<proteinExistence type="predicted"/>
<evidence type="ECO:0000256" key="2">
    <source>
        <dbReference type="ARBA" id="ARBA00023043"/>
    </source>
</evidence>
<gene>
    <name evidence="4" type="ORF">KVT40_004084</name>
</gene>
<protein>
    <submittedName>
        <fullName evidence="4">Uncharacterized protein</fullName>
    </submittedName>
</protein>
<reference evidence="4" key="1">
    <citation type="submission" date="2021-07" db="EMBL/GenBank/DDBJ databases">
        <title>Elsinoe batatas strain:CRI-CJ2 Genome sequencing and assembly.</title>
        <authorList>
            <person name="Huang L."/>
        </authorList>
    </citation>
    <scope>NUCLEOTIDE SEQUENCE</scope>
    <source>
        <strain evidence="4">CRI-CJ2</strain>
    </source>
</reference>
<sequence>MPSATTDSVSFAPVEYWDTENVFVRCPFCKRTHRHGFTGDYTQNTRVPHCGILNSGNYQFQFPFDGVAGFSNYEIDKLAGFFVRLGSVVPRQEATEVEDLFQGLEIGTNEEPKTGKWSDATEMITYGLEDRVFQRLHAYFGGDETVTTKRLGYVISRMVGSGDEDYVKAYLESSPEAELFLHGTDEEGNTALILAACERYPAVVKLLLEHGSDVDHQNALGKSALMEAALWARTDSVRYLLEFKANKHLKDKKKRKAIDLAEEAEHNKEERHHRAGRIYREIVYEADIQRRVIMELLRDARPESRTRPSTHEDRRVQCSKLREDYRHTAETAPVPKDSCNERLVSSGRPGHRIRAGMV</sequence>
<dbReference type="EMBL" id="JAESVG020000004">
    <property type="protein sequence ID" value="KAG8628211.1"/>
    <property type="molecule type" value="Genomic_DNA"/>
</dbReference>
<dbReference type="InterPro" id="IPR002110">
    <property type="entry name" value="Ankyrin_rpt"/>
</dbReference>
<dbReference type="PROSITE" id="PS50088">
    <property type="entry name" value="ANK_REPEAT"/>
    <property type="match status" value="1"/>
</dbReference>
<evidence type="ECO:0000313" key="5">
    <source>
        <dbReference type="Proteomes" id="UP000809789"/>
    </source>
</evidence>
<dbReference type="InterPro" id="IPR036770">
    <property type="entry name" value="Ankyrin_rpt-contain_sf"/>
</dbReference>